<reference evidence="3 4" key="1">
    <citation type="submission" date="2018-06" db="EMBL/GenBank/DDBJ databases">
        <authorList>
            <consortium name="Pathogen Informatics"/>
            <person name="Doyle S."/>
        </authorList>
    </citation>
    <scope>NUCLEOTIDE SEQUENCE [LARGE SCALE GENOMIC DNA]</scope>
    <source>
        <strain evidence="3 4">NCTC12877</strain>
    </source>
</reference>
<dbReference type="STRING" id="1122244.GCA_000426885_00608"/>
<dbReference type="Proteomes" id="UP000254065">
    <property type="component" value="Unassembled WGS sequence"/>
</dbReference>
<sequence length="1039" mass="117334">MKIRFNALPYQHKAVSAVSDCFVGQPYQSGLSYRRDVGMQGVGQGQLFGATQGSFDEIDETGFANAPLADSCHILANIQAVQRTQNLPLSDELINSDKEKGKPANLTGAMINLDVEMETGTGKTYCYIRTMFELNARYGWGKFIIVVPSIAIREGVYKTLQMTAEHFYEEYHKKIRFFIYDSKNLHQLDTFSATNEISVMVINVQAFNATGKDNRRIYDELDDFGSRRPIDVIAKNRPILILDEPQKMQADKTLSSLANFKPLFILRYSATHKKQYNLVHRLDALDAYNGRLVKKITVKGIEVKGLSGVNGYLYLQRINISTSAPTAQLELEIKSATGFRRAVRKVGKGDDLYTLSGESEQYRGYIVSEIDARIGVIEFANGVSVALGQAVGDVGETTLRTIQIRECILAHLEKEALLYRQGIKVLSLFFIDEVAKYRLYDENNQSVAGEYAKIFEQEYDKAVEAYLDLNLQNDPYQEYLRGIATSQTHNGYFSVDKKSKRLTDPQIKKSEEYTSDDKDAYELILKDKERLLSFDEPTRFIFSHSALREGWDNPNVFVICTLKHSDNTISRRQEVGRGLRLAVNKDGVRMDSNFFGGLSDVHKINNLTVVTNESYTDFAKNLQSEIRQSLTSRTSQATPEFFKGKVLRVHGQQHIISETEAKQIHKYLSKHDFIDDNDYLLPSYQDAKSAGELPALPENLADKAQAVFGLIDSVLDASALDNMIDNSDAKITNPSNANLAKQEFLALWQTINQKATFQIRLDSDKLIHQSIRAIETENRTLGNQFVPKLSYTIAQSSQKDSLSLSDLDSSQAFDNATTKRVRADIAMTTTLRYDLVGDVAKKTNLTRKTVVEILQGISPVVFLQYKYNPESFINKVSQLINDTQAVMLVQNLSYHLLDKRHKTNEIFMANTPINKDSFLATKHVLDYVPTDSEIEQKFAKALDGADEVAVYAKLPDKFQIPTPFGGYNPDWAIAFRHGAVRHVYFVAETKGSHKEGSLRTDEKHKIDSARRFFETLNEQGGQVKYDVVDSFERLMQIVG</sequence>
<dbReference type="Pfam" id="PF04851">
    <property type="entry name" value="ResIII"/>
    <property type="match status" value="1"/>
</dbReference>
<dbReference type="GO" id="GO:0015668">
    <property type="term" value="F:type III site-specific deoxyribonuclease activity"/>
    <property type="evidence" value="ECO:0007669"/>
    <property type="project" value="InterPro"/>
</dbReference>
<evidence type="ECO:0000313" key="4">
    <source>
        <dbReference type="Proteomes" id="UP000254065"/>
    </source>
</evidence>
<feature type="domain" description="Type III restriction enzyme C-terminal endonuclease" evidence="2">
    <location>
        <begin position="922"/>
        <end position="1029"/>
    </location>
</feature>
<name>A0A378QXY4_9GAMM</name>
<dbReference type="Pfam" id="PF19778">
    <property type="entry name" value="RE_endonuc"/>
    <property type="match status" value="1"/>
</dbReference>
<dbReference type="RefSeq" id="WP_029102384.1">
    <property type="nucleotide sequence ID" value="NZ_UGQB01000004.1"/>
</dbReference>
<dbReference type="SUPFAM" id="SSF52540">
    <property type="entry name" value="P-loop containing nucleoside triphosphate hydrolases"/>
    <property type="match status" value="2"/>
</dbReference>
<gene>
    <name evidence="3" type="ORF">NCTC12877_00763</name>
</gene>
<feature type="domain" description="Helicase/UvrB N-terminal" evidence="1">
    <location>
        <begin position="115"/>
        <end position="273"/>
    </location>
</feature>
<proteinExistence type="predicted"/>
<evidence type="ECO:0000313" key="3">
    <source>
        <dbReference type="EMBL" id="STZ07785.1"/>
    </source>
</evidence>
<dbReference type="REBASE" id="405867">
    <property type="entry name" value="Mca12877ORF764P"/>
</dbReference>
<dbReference type="GO" id="GO:0005524">
    <property type="term" value="F:ATP binding"/>
    <property type="evidence" value="ECO:0007669"/>
    <property type="project" value="InterPro"/>
</dbReference>
<protein>
    <submittedName>
        <fullName evidence="3">Type III restriction-modification system StyLTI enzyme res</fullName>
    </submittedName>
</protein>
<dbReference type="InterPro" id="IPR006935">
    <property type="entry name" value="Helicase/UvrB_N"/>
</dbReference>
<dbReference type="InterPro" id="IPR027417">
    <property type="entry name" value="P-loop_NTPase"/>
</dbReference>
<dbReference type="AlphaFoldDB" id="A0A378QXY4"/>
<keyword evidence="4" id="KW-1185">Reference proteome</keyword>
<dbReference type="GO" id="GO:0003677">
    <property type="term" value="F:DNA binding"/>
    <property type="evidence" value="ECO:0007669"/>
    <property type="project" value="InterPro"/>
</dbReference>
<dbReference type="OrthoDB" id="9804145at2"/>
<dbReference type="EMBL" id="UGQB01000004">
    <property type="protein sequence ID" value="STZ07785.1"/>
    <property type="molecule type" value="Genomic_DNA"/>
</dbReference>
<evidence type="ECO:0000259" key="2">
    <source>
        <dbReference type="Pfam" id="PF19778"/>
    </source>
</evidence>
<organism evidence="3 4">
    <name type="scientific">Moraxella caprae</name>
    <dbReference type="NCBI Taxonomy" id="90240"/>
    <lineage>
        <taxon>Bacteria</taxon>
        <taxon>Pseudomonadati</taxon>
        <taxon>Pseudomonadota</taxon>
        <taxon>Gammaproteobacteria</taxon>
        <taxon>Moraxellales</taxon>
        <taxon>Moraxellaceae</taxon>
        <taxon>Moraxella</taxon>
    </lineage>
</organism>
<accession>A0A378QXY4</accession>
<dbReference type="InterPro" id="IPR045572">
    <property type="entry name" value="RE_endonuc_C"/>
</dbReference>
<dbReference type="Gene3D" id="3.40.50.300">
    <property type="entry name" value="P-loop containing nucleotide triphosphate hydrolases"/>
    <property type="match status" value="2"/>
</dbReference>
<evidence type="ECO:0000259" key="1">
    <source>
        <dbReference type="Pfam" id="PF04851"/>
    </source>
</evidence>